<organism evidence="2 3">
    <name type="scientific">Terrisporobacter hibernicus</name>
    <dbReference type="NCBI Taxonomy" id="2813371"/>
    <lineage>
        <taxon>Bacteria</taxon>
        <taxon>Bacillati</taxon>
        <taxon>Bacillota</taxon>
        <taxon>Clostridia</taxon>
        <taxon>Peptostreptococcales</taxon>
        <taxon>Peptostreptococcaceae</taxon>
        <taxon>Terrisporobacter</taxon>
    </lineage>
</organism>
<evidence type="ECO:0000256" key="1">
    <source>
        <dbReference type="ARBA" id="ARBA00010609"/>
    </source>
</evidence>
<reference evidence="2 3" key="1">
    <citation type="journal article" date="2023" name="Int. J. Syst. Evol. Microbiol.">
        <title>Terrisporobacter hibernicus sp. nov., isolated from bovine faeces in Northern Ireland.</title>
        <authorList>
            <person name="Mitchell M."/>
            <person name="Nguyen S.V."/>
            <person name="Connor M."/>
            <person name="Fairley D.J."/>
            <person name="Donoghue O."/>
            <person name="Marshall H."/>
            <person name="Koolman L."/>
            <person name="McMullan G."/>
            <person name="Schaffer K.E."/>
            <person name="McGrath J.W."/>
            <person name="Fanning S."/>
        </authorList>
    </citation>
    <scope>NUCLEOTIDE SEQUENCE [LARGE SCALE GENOMIC DNA]</scope>
    <source>
        <strain evidence="2 3">MCA3</strain>
    </source>
</reference>
<name>A0AAX2ZFF6_9FIRM</name>
<dbReference type="KEGG" id="tem:JW646_01040"/>
<gene>
    <name evidence="2" type="ORF">JW646_01040</name>
</gene>
<dbReference type="RefSeq" id="WP_228416258.1">
    <property type="nucleotide sequence ID" value="NZ_CP081135.1"/>
</dbReference>
<dbReference type="PANTHER" id="PTHR48267">
    <property type="entry name" value="CUPREDOXIN SUPERFAMILY PROTEIN"/>
    <property type="match status" value="1"/>
</dbReference>
<dbReference type="AlphaFoldDB" id="A0AAX2ZFF6"/>
<dbReference type="InterPro" id="IPR008972">
    <property type="entry name" value="Cupredoxin"/>
</dbReference>
<proteinExistence type="inferred from homology"/>
<comment type="similarity">
    <text evidence="1">Belongs to the multicopper oxidase family.</text>
</comment>
<dbReference type="Proteomes" id="UP001198983">
    <property type="component" value="Chromosome"/>
</dbReference>
<protein>
    <submittedName>
        <fullName evidence="2">Uncharacterized protein</fullName>
    </submittedName>
</protein>
<dbReference type="PANTHER" id="PTHR48267:SF1">
    <property type="entry name" value="BILIRUBIN OXIDASE"/>
    <property type="match status" value="1"/>
</dbReference>
<accession>A0AAX2ZFF6</accession>
<dbReference type="EMBL" id="CP081135">
    <property type="protein sequence ID" value="UEL48068.1"/>
    <property type="molecule type" value="Genomic_DNA"/>
</dbReference>
<dbReference type="SUPFAM" id="SSF49503">
    <property type="entry name" value="Cupredoxins"/>
    <property type="match status" value="3"/>
</dbReference>
<evidence type="ECO:0000313" key="2">
    <source>
        <dbReference type="EMBL" id="UEL48068.1"/>
    </source>
</evidence>
<dbReference type="Gene3D" id="2.60.40.420">
    <property type="entry name" value="Cupredoxins - blue copper proteins"/>
    <property type="match status" value="3"/>
</dbReference>
<sequence>MKNSIFMKKLNPSFIPKFKNKLDKLPVFVPSFYKREDKINHHYSVDACEFYQQILPEGFNKTKVWGFGGLCKDENSKGMKYVKHSPGPTFEVDRDVNTNIQWNNKILGEYMFKIDKTLSWPNPNNITFSDTQNYSKEGQWPPTLVMHVHGMCVPPIYDGHPKAWYTATGIKGPTYSTNYYKYTNDQSGAMLWYYEQSPGVSRYSVYSGLCGLYFIKDEKYNLPKDEYHIPLIIQDKSFYEDGSLYYEDEKTNLNHPYWKSEFYGETILVNGKVWPDLDVKNQLYRFHILNSSNTRPYKIALSDNSKMIQIGSDGGYLDKAQELLNFVLYPGERIDLLIDFSKYKKNDRIIMKNLLSLDECQDIMRFTVAKTSKKIEYNFPKNFIKYPPMKINSNKISTFFYERKKEKSKDGYFINNDIYTNPPDFVVRVGSTFLWEFINLCDDDVCLHIHLANFQIVERQKINKDKCKEIYEKNKILKPADIDDVCEGSTIFPQKYERGFKDTLYCPPSYITRIIIRYAPTYIMNEVNVGENYFSFNTSDGPEYIISSQILEQKDNYLVRPQIVLLEE</sequence>
<keyword evidence="3" id="KW-1185">Reference proteome</keyword>
<dbReference type="InterPro" id="IPR045087">
    <property type="entry name" value="Cu-oxidase_fam"/>
</dbReference>
<evidence type="ECO:0000313" key="3">
    <source>
        <dbReference type="Proteomes" id="UP001198983"/>
    </source>
</evidence>